<organism evidence="11 12">
    <name type="scientific">Cysteiniphilum litorale</name>
    <dbReference type="NCBI Taxonomy" id="2056700"/>
    <lineage>
        <taxon>Bacteria</taxon>
        <taxon>Pseudomonadati</taxon>
        <taxon>Pseudomonadota</taxon>
        <taxon>Gammaproteobacteria</taxon>
        <taxon>Thiotrichales</taxon>
        <taxon>Fastidiosibacteraceae</taxon>
        <taxon>Cysteiniphilum</taxon>
    </lineage>
</organism>
<dbReference type="InterPro" id="IPR019810">
    <property type="entry name" value="Citrate_synthase_AS"/>
</dbReference>
<comment type="similarity">
    <text evidence="2 7 10">Belongs to the citrate synthase family.</text>
</comment>
<dbReference type="OrthoDB" id="9800864at2"/>
<reference evidence="11" key="1">
    <citation type="journal article" date="2014" name="Int. J. Syst. Evol. Microbiol.">
        <title>Complete genome sequence of Corynebacterium casei LMG S-19264T (=DSM 44701T), isolated from a smear-ripened cheese.</title>
        <authorList>
            <consortium name="US DOE Joint Genome Institute (JGI-PGF)"/>
            <person name="Walter F."/>
            <person name="Albersmeier A."/>
            <person name="Kalinowski J."/>
            <person name="Ruckert C."/>
        </authorList>
    </citation>
    <scope>NUCLEOTIDE SEQUENCE</scope>
    <source>
        <strain evidence="11">CGMCC 1.15758</strain>
    </source>
</reference>
<keyword evidence="4 7" id="KW-0808">Transferase</keyword>
<protein>
    <recommendedName>
        <fullName evidence="6 7">Citrate synthase</fullName>
    </recommendedName>
</protein>
<evidence type="ECO:0000256" key="3">
    <source>
        <dbReference type="ARBA" id="ARBA00022532"/>
    </source>
</evidence>
<evidence type="ECO:0000256" key="9">
    <source>
        <dbReference type="RuleBase" id="RU003370"/>
    </source>
</evidence>
<dbReference type="UniPathway" id="UPA00223">
    <property type="reaction ID" value="UER00717"/>
</dbReference>
<gene>
    <name evidence="11" type="primary">gltA</name>
    <name evidence="11" type="ORF">GCM10010995_22060</name>
</gene>
<comment type="catalytic activity">
    <reaction evidence="5 9">
        <text>oxaloacetate + acetyl-CoA + H2O = citrate + CoA + H(+)</text>
        <dbReference type="Rhea" id="RHEA:16845"/>
        <dbReference type="ChEBI" id="CHEBI:15377"/>
        <dbReference type="ChEBI" id="CHEBI:15378"/>
        <dbReference type="ChEBI" id="CHEBI:16452"/>
        <dbReference type="ChEBI" id="CHEBI:16947"/>
        <dbReference type="ChEBI" id="CHEBI:57287"/>
        <dbReference type="ChEBI" id="CHEBI:57288"/>
        <dbReference type="EC" id="2.3.3.16"/>
    </reaction>
</comment>
<evidence type="ECO:0000313" key="12">
    <source>
        <dbReference type="Proteomes" id="UP000636949"/>
    </source>
</evidence>
<dbReference type="Pfam" id="PF00285">
    <property type="entry name" value="Citrate_synt"/>
    <property type="match status" value="1"/>
</dbReference>
<feature type="active site" evidence="8">
    <location>
        <position position="305"/>
    </location>
</feature>
<dbReference type="Gene3D" id="2.20.28.60">
    <property type="match status" value="1"/>
</dbReference>
<dbReference type="GO" id="GO:0036440">
    <property type="term" value="F:citrate synthase activity"/>
    <property type="evidence" value="ECO:0007669"/>
    <property type="project" value="UniProtKB-EC"/>
</dbReference>
<feature type="active site" evidence="8">
    <location>
        <position position="363"/>
    </location>
</feature>
<keyword evidence="3 9" id="KW-0816">Tricarboxylic acid cycle</keyword>
<evidence type="ECO:0000256" key="6">
    <source>
        <dbReference type="NCBIfam" id="TIGR01798"/>
    </source>
</evidence>
<evidence type="ECO:0000256" key="1">
    <source>
        <dbReference type="ARBA" id="ARBA00004751"/>
    </source>
</evidence>
<dbReference type="PROSITE" id="PS00480">
    <property type="entry name" value="CITRATE_SYNTHASE"/>
    <property type="match status" value="1"/>
</dbReference>
<dbReference type="Proteomes" id="UP000636949">
    <property type="component" value="Unassembled WGS sequence"/>
</dbReference>
<dbReference type="InterPro" id="IPR010953">
    <property type="entry name" value="Citrate_synthase_typ-I"/>
</dbReference>
<evidence type="ECO:0000256" key="7">
    <source>
        <dbReference type="PIRNR" id="PIRNR001369"/>
    </source>
</evidence>
<dbReference type="InterPro" id="IPR016142">
    <property type="entry name" value="Citrate_synth-like_lrg_a-sub"/>
</dbReference>
<dbReference type="NCBIfam" id="NF004126">
    <property type="entry name" value="PRK05614.1"/>
    <property type="match status" value="1"/>
</dbReference>
<evidence type="ECO:0000256" key="5">
    <source>
        <dbReference type="ARBA" id="ARBA00049288"/>
    </source>
</evidence>
<name>A0A8J2Z650_9GAMM</name>
<dbReference type="InterPro" id="IPR016143">
    <property type="entry name" value="Citrate_synth-like_sm_a-sub"/>
</dbReference>
<dbReference type="Gene3D" id="1.10.580.10">
    <property type="entry name" value="Citrate Synthase, domain 1"/>
    <property type="match status" value="1"/>
</dbReference>
<comment type="caution">
    <text evidence="11">The sequence shown here is derived from an EMBL/GenBank/DDBJ whole genome shotgun (WGS) entry which is preliminary data.</text>
</comment>
<dbReference type="InterPro" id="IPR036969">
    <property type="entry name" value="Citrate_synthase_sf"/>
</dbReference>
<evidence type="ECO:0000256" key="4">
    <source>
        <dbReference type="ARBA" id="ARBA00022679"/>
    </source>
</evidence>
<comment type="pathway">
    <text evidence="1 9">Carbohydrate metabolism; tricarboxylic acid cycle; isocitrate from oxaloacetate: step 1/2.</text>
</comment>
<evidence type="ECO:0000313" key="11">
    <source>
        <dbReference type="EMBL" id="GGG04154.1"/>
    </source>
</evidence>
<dbReference type="PANTHER" id="PTHR42871:SF1">
    <property type="entry name" value="CITRATE SYNTHASE"/>
    <property type="match status" value="1"/>
</dbReference>
<dbReference type="FunFam" id="1.10.230.10:FF:000002">
    <property type="entry name" value="Citrate synthase"/>
    <property type="match status" value="1"/>
</dbReference>
<dbReference type="SUPFAM" id="SSF48256">
    <property type="entry name" value="Citrate synthase"/>
    <property type="match status" value="1"/>
</dbReference>
<dbReference type="PANTHER" id="PTHR42871">
    <property type="entry name" value="CITRATE SYNTHASE"/>
    <property type="match status" value="1"/>
</dbReference>
<evidence type="ECO:0000256" key="8">
    <source>
        <dbReference type="PIRSR" id="PIRSR001369-1"/>
    </source>
</evidence>
<dbReference type="AlphaFoldDB" id="A0A8J2Z650"/>
<keyword evidence="12" id="KW-1185">Reference proteome</keyword>
<dbReference type="InterPro" id="IPR002020">
    <property type="entry name" value="Citrate_synthase"/>
</dbReference>
<dbReference type="InterPro" id="IPR024176">
    <property type="entry name" value="Citrate_synthase_bac-typ"/>
</dbReference>
<accession>A0A8J2Z650</accession>
<dbReference type="RefSeq" id="WP_117003528.1">
    <property type="nucleotide sequence ID" value="NZ_BMJS01000030.1"/>
</dbReference>
<evidence type="ECO:0000256" key="2">
    <source>
        <dbReference type="ARBA" id="ARBA00010566"/>
    </source>
</evidence>
<dbReference type="Gene3D" id="1.10.230.10">
    <property type="entry name" value="Cytochrome P450-Terp, domain 2"/>
    <property type="match status" value="1"/>
</dbReference>
<dbReference type="GO" id="GO:0006099">
    <property type="term" value="P:tricarboxylic acid cycle"/>
    <property type="evidence" value="ECO:0007669"/>
    <property type="project" value="UniProtKB-UniRule"/>
</dbReference>
<dbReference type="PRINTS" id="PR00143">
    <property type="entry name" value="CITRTSNTHASE"/>
</dbReference>
<evidence type="ECO:0000256" key="10">
    <source>
        <dbReference type="RuleBase" id="RU003406"/>
    </source>
</evidence>
<reference evidence="11" key="2">
    <citation type="submission" date="2020-09" db="EMBL/GenBank/DDBJ databases">
        <authorList>
            <person name="Sun Q."/>
            <person name="Zhou Y."/>
        </authorList>
    </citation>
    <scope>NUCLEOTIDE SEQUENCE</scope>
    <source>
        <strain evidence="11">CGMCC 1.15758</strain>
    </source>
</reference>
<dbReference type="PIRSF" id="PIRSF001369">
    <property type="entry name" value="Citrate_synth"/>
    <property type="match status" value="1"/>
</dbReference>
<dbReference type="EMBL" id="BMJS01000030">
    <property type="protein sequence ID" value="GGG04154.1"/>
    <property type="molecule type" value="Genomic_DNA"/>
</dbReference>
<dbReference type="NCBIfam" id="TIGR01798">
    <property type="entry name" value="cit_synth_I"/>
    <property type="match status" value="1"/>
</dbReference>
<dbReference type="GO" id="GO:0005737">
    <property type="term" value="C:cytoplasm"/>
    <property type="evidence" value="ECO:0007669"/>
    <property type="project" value="InterPro"/>
</dbReference>
<sequence length="423" mass="47277">MSETAVLNIQHKNLSLTLPIHTPVLGQQTVDVSSLVKEGLFTYDPGFLSTAACWSKITYINGGQGVLLHRGYPIEQWVEKSHYLNLCYALLNDKLPSANEVTAFSQRILDHMPACEHVAHTIKAFPKDTHPMAALMAAVSVMSAENQKTMNKKDPEQQIAMAEKIIARIPTLVAMTYRHRNGLPFMAPKKSFSYAENFLYMMFADNENYQPDPLAARAMDTIFILHADHEQNASTSTVRLAGSTGTDPYAAIVAGIAALWGPAHGGANEAVVKMLEQIGDVSNIDKFIERAKDKEDPFRLMGFGHRVYKNTDPRATAMKKACESILNQMGDSNNPLLHIAKKLEAIALNDSYFIERKLFPNVDFYSGIILKALDIPTYMYTPIFALARTSGWISQYLEMYNDPTMKIGRPRQLYIGENKRDLP</sequence>
<proteinExistence type="inferred from homology"/>